<dbReference type="Pfam" id="PF04264">
    <property type="entry name" value="YceI"/>
    <property type="match status" value="1"/>
</dbReference>
<dbReference type="InterPro" id="IPR007372">
    <property type="entry name" value="Lipid/polyisoprenoid-bd_YceI"/>
</dbReference>
<feature type="domain" description="Lipid/polyisoprenoid-binding YceI-like" evidence="3">
    <location>
        <begin position="22"/>
        <end position="179"/>
    </location>
</feature>
<dbReference type="EMBL" id="CP023699">
    <property type="protein sequence ID" value="QEU97891.1"/>
    <property type="molecule type" value="Genomic_DNA"/>
</dbReference>
<dbReference type="SMART" id="SM00867">
    <property type="entry name" value="YceI"/>
    <property type="match status" value="1"/>
</dbReference>
<evidence type="ECO:0000259" key="3">
    <source>
        <dbReference type="SMART" id="SM00867"/>
    </source>
</evidence>
<evidence type="ECO:0000313" key="5">
    <source>
        <dbReference type="Proteomes" id="UP000325529"/>
    </source>
</evidence>
<evidence type="ECO:0000313" key="4">
    <source>
        <dbReference type="EMBL" id="QEU97891.1"/>
    </source>
</evidence>
<dbReference type="PANTHER" id="PTHR34406">
    <property type="entry name" value="PROTEIN YCEI"/>
    <property type="match status" value="1"/>
</dbReference>
<proteinExistence type="inferred from homology"/>
<dbReference type="InterPro" id="IPR036761">
    <property type="entry name" value="TTHA0802/YceI-like_sf"/>
</dbReference>
<feature type="region of interest" description="Disordered" evidence="2">
    <location>
        <begin position="1"/>
        <end position="20"/>
    </location>
</feature>
<dbReference type="AlphaFoldDB" id="A0A5J6GUM5"/>
<organism evidence="4 5">
    <name type="scientific">Streptomyces kanamyceticus</name>
    <dbReference type="NCBI Taxonomy" id="1967"/>
    <lineage>
        <taxon>Bacteria</taxon>
        <taxon>Bacillati</taxon>
        <taxon>Actinomycetota</taxon>
        <taxon>Actinomycetes</taxon>
        <taxon>Kitasatosporales</taxon>
        <taxon>Streptomycetaceae</taxon>
        <taxon>Streptomyces</taxon>
    </lineage>
</organism>
<dbReference type="KEGG" id="ska:CP970_41470"/>
<dbReference type="SUPFAM" id="SSF101874">
    <property type="entry name" value="YceI-like"/>
    <property type="match status" value="1"/>
</dbReference>
<evidence type="ECO:0000256" key="2">
    <source>
        <dbReference type="SAM" id="MobiDB-lite"/>
    </source>
</evidence>
<keyword evidence="5" id="KW-1185">Reference proteome</keyword>
<sequence length="180" mass="19186">MQPARVTLSGGEARGPTPEPGTYVIDAKASAVRFRTRSVFGLVPVRGTFAVARGAVTVADAVEESTVDVAIRADSFDSGLARRDEHVRSADYLDAAAHPEIVFRGHRIRFTGPLAVLEGELTVRGVSGPVEVSVDAVTVDERRLAVRGTATVDRYALGVTKANGMTGRRLHVDLDVHAVR</sequence>
<dbReference type="Proteomes" id="UP000325529">
    <property type="component" value="Chromosome"/>
</dbReference>
<name>A0A5J6GUM5_STRKN</name>
<protein>
    <submittedName>
        <fullName evidence="4">YceI family protein</fullName>
    </submittedName>
</protein>
<dbReference type="Gene3D" id="2.40.128.110">
    <property type="entry name" value="Lipid/polyisoprenoid-binding, YceI-like"/>
    <property type="match status" value="1"/>
</dbReference>
<reference evidence="4 5" key="1">
    <citation type="submission" date="2017-09" db="EMBL/GenBank/DDBJ databases">
        <authorList>
            <person name="Lee N."/>
            <person name="Cho B.-K."/>
        </authorList>
    </citation>
    <scope>NUCLEOTIDE SEQUENCE [LARGE SCALE GENOMIC DNA]</scope>
    <source>
        <strain evidence="4 5">ATCC 12853</strain>
    </source>
</reference>
<comment type="similarity">
    <text evidence="1">Belongs to the UPF0312 family.</text>
</comment>
<evidence type="ECO:0000256" key="1">
    <source>
        <dbReference type="ARBA" id="ARBA00008812"/>
    </source>
</evidence>
<accession>A0A5J6GUM5</accession>
<gene>
    <name evidence="4" type="ORF">CP970_41470</name>
</gene>
<dbReference type="OrthoDB" id="9811006at2"/>
<dbReference type="PANTHER" id="PTHR34406:SF1">
    <property type="entry name" value="PROTEIN YCEI"/>
    <property type="match status" value="1"/>
</dbReference>